<evidence type="ECO:0000313" key="4">
    <source>
        <dbReference type="Proteomes" id="UP001321861"/>
    </source>
</evidence>
<dbReference type="RefSeq" id="WP_317634951.1">
    <property type="nucleotide sequence ID" value="NZ_AP026802.1"/>
</dbReference>
<keyword evidence="2" id="KW-0472">Membrane</keyword>
<name>A0AAU9CYQ3_9LACO</name>
<evidence type="ECO:0000256" key="1">
    <source>
        <dbReference type="SAM" id="MobiDB-lite"/>
    </source>
</evidence>
<reference evidence="3 4" key="1">
    <citation type="journal article" date="2023" name="Microbiol. Spectr.">
        <title>Symbiosis of Carpenter Bees with Uncharacterized Lactic Acid Bacteria Showing NAD Auxotrophy.</title>
        <authorList>
            <person name="Kawasaki S."/>
            <person name="Ozawa K."/>
            <person name="Mori T."/>
            <person name="Yamamoto A."/>
            <person name="Ito M."/>
            <person name="Ohkuma M."/>
            <person name="Sakamoto M."/>
            <person name="Matsutani M."/>
        </authorList>
    </citation>
    <scope>NUCLEOTIDE SEQUENCE [LARGE SCALE GENOMIC DNA]</scope>
    <source>
        <strain evidence="3 4">XA3</strain>
    </source>
</reference>
<gene>
    <name evidence="3" type="ORF">XA3_15850</name>
</gene>
<feature type="transmembrane region" description="Helical" evidence="2">
    <location>
        <begin position="12"/>
        <end position="30"/>
    </location>
</feature>
<organism evidence="3 4">
    <name type="scientific">Xylocopilactobacillus apicola</name>
    <dbReference type="NCBI Taxonomy" id="2932184"/>
    <lineage>
        <taxon>Bacteria</taxon>
        <taxon>Bacillati</taxon>
        <taxon>Bacillota</taxon>
        <taxon>Bacilli</taxon>
        <taxon>Lactobacillales</taxon>
        <taxon>Lactobacillaceae</taxon>
        <taxon>Xylocopilactobacillus</taxon>
    </lineage>
</organism>
<sequence>MKKKKGKTKKIVLSAIAGVLILAISIFVFLKMQNDNSMKNPKKGTSVIVTDKQMKEMQKDAEQRGEKMEIHGGPNDNTGGK</sequence>
<accession>A0AAU9CYQ3</accession>
<keyword evidence="4" id="KW-1185">Reference proteome</keyword>
<keyword evidence="2" id="KW-0812">Transmembrane</keyword>
<feature type="region of interest" description="Disordered" evidence="1">
    <location>
        <begin position="39"/>
        <end position="81"/>
    </location>
</feature>
<proteinExistence type="predicted"/>
<dbReference type="EMBL" id="AP026802">
    <property type="protein sequence ID" value="BDR59144.1"/>
    <property type="molecule type" value="Genomic_DNA"/>
</dbReference>
<evidence type="ECO:0000256" key="2">
    <source>
        <dbReference type="SAM" id="Phobius"/>
    </source>
</evidence>
<keyword evidence="2" id="KW-1133">Transmembrane helix</keyword>
<dbReference type="AlphaFoldDB" id="A0AAU9CYQ3"/>
<protein>
    <submittedName>
        <fullName evidence="3">Uncharacterized protein</fullName>
    </submittedName>
</protein>
<dbReference type="Proteomes" id="UP001321861">
    <property type="component" value="Chromosome"/>
</dbReference>
<evidence type="ECO:0000313" key="3">
    <source>
        <dbReference type="EMBL" id="BDR59144.1"/>
    </source>
</evidence>
<dbReference type="KEGG" id="xap:XA3_15850"/>
<feature type="compositionally biased region" description="Basic and acidic residues" evidence="1">
    <location>
        <begin position="52"/>
        <end position="70"/>
    </location>
</feature>